<dbReference type="EMBL" id="JANFQF010000005">
    <property type="protein sequence ID" value="MCQ4118924.1"/>
    <property type="molecule type" value="Genomic_DNA"/>
</dbReference>
<dbReference type="RefSeq" id="WP_255966744.1">
    <property type="nucleotide sequence ID" value="NZ_JANFQF010000005.1"/>
</dbReference>
<dbReference type="NCBIfam" id="TIGR03083">
    <property type="entry name" value="maleylpyruvate isomerase family mycothiol-dependent enzyme"/>
    <property type="match status" value="1"/>
</dbReference>
<evidence type="ECO:0000313" key="3">
    <source>
        <dbReference type="Proteomes" id="UP001524501"/>
    </source>
</evidence>
<name>A0ABT1Q9I0_9NOCA</name>
<protein>
    <submittedName>
        <fullName evidence="2">Maleylpyruvate isomerase family mycothiol-dependent enzyme</fullName>
    </submittedName>
</protein>
<dbReference type="Proteomes" id="UP001524501">
    <property type="component" value="Unassembled WGS sequence"/>
</dbReference>
<evidence type="ECO:0000259" key="1">
    <source>
        <dbReference type="Pfam" id="PF11716"/>
    </source>
</evidence>
<dbReference type="InterPro" id="IPR017517">
    <property type="entry name" value="Maleyloyr_isom"/>
</dbReference>
<accession>A0ABT1Q9I0</accession>
<organism evidence="2 3">
    <name type="scientific">Rhodococcus tibetensis</name>
    <dbReference type="NCBI Taxonomy" id="2965064"/>
    <lineage>
        <taxon>Bacteria</taxon>
        <taxon>Bacillati</taxon>
        <taxon>Actinomycetota</taxon>
        <taxon>Actinomycetes</taxon>
        <taxon>Mycobacteriales</taxon>
        <taxon>Nocardiaceae</taxon>
        <taxon>Rhodococcus</taxon>
    </lineage>
</organism>
<comment type="caution">
    <text evidence="2">The sequence shown here is derived from an EMBL/GenBank/DDBJ whole genome shotgun (WGS) entry which is preliminary data.</text>
</comment>
<dbReference type="InterPro" id="IPR024344">
    <property type="entry name" value="MDMPI_metal-binding"/>
</dbReference>
<dbReference type="SUPFAM" id="SSF109854">
    <property type="entry name" value="DinB/YfiT-like putative metalloenzymes"/>
    <property type="match status" value="1"/>
</dbReference>
<keyword evidence="3" id="KW-1185">Reference proteome</keyword>
<reference evidence="2 3" key="1">
    <citation type="submission" date="2022-07" db="EMBL/GenBank/DDBJ databases">
        <title>Degradation activity of malathion, p-nitrophenol and potential low-temperature adaptation strategy of Rhodococcus sp. FXJ9.536.</title>
        <authorList>
            <person name="Huang J."/>
            <person name="Huang Y."/>
        </authorList>
    </citation>
    <scope>NUCLEOTIDE SEQUENCE [LARGE SCALE GENOMIC DNA]</scope>
    <source>
        <strain evidence="2 3">FXJ9.536</strain>
    </source>
</reference>
<keyword evidence="2" id="KW-0413">Isomerase</keyword>
<sequence length="207" mass="23319">MNTLGMLASERRELVNFLQTLTPEEWQAPSLCEKWRVRDVVAHLLYDAIPLCQYMFAAVRNGPGVDRLNNHLVDTERSTSPSTLLTRFASIENGTLSRLSPRTALADMLVHHQDIRRPLGRDRTIEPDRLRFVLNHPDPFAFTRRYTRGLRFEATDLTWSKGNGPEIRGTGEALALAATGRRVVLDELEGDGVAVLRNRLGSSWADA</sequence>
<dbReference type="GO" id="GO:0016853">
    <property type="term" value="F:isomerase activity"/>
    <property type="evidence" value="ECO:0007669"/>
    <property type="project" value="UniProtKB-KW"/>
</dbReference>
<proteinExistence type="predicted"/>
<dbReference type="Gene3D" id="1.20.120.450">
    <property type="entry name" value="dinb family like domain"/>
    <property type="match status" value="1"/>
</dbReference>
<feature type="domain" description="Mycothiol-dependent maleylpyruvate isomerase metal-binding" evidence="1">
    <location>
        <begin position="8"/>
        <end position="90"/>
    </location>
</feature>
<dbReference type="InterPro" id="IPR034660">
    <property type="entry name" value="DinB/YfiT-like"/>
</dbReference>
<dbReference type="Pfam" id="PF11716">
    <property type="entry name" value="MDMPI_N"/>
    <property type="match status" value="1"/>
</dbReference>
<evidence type="ECO:0000313" key="2">
    <source>
        <dbReference type="EMBL" id="MCQ4118924.1"/>
    </source>
</evidence>
<gene>
    <name evidence="2" type="ORF">NOF53_07025</name>
</gene>